<sequence>MLLLLFSCGSGENVKEGSEAVSFAKAVSFEKLDSIKIDYLGNPTVHDLDPVSRTVLFMEHKESSQLIAVANFEGEVLYSFTKWGDLPDSYGNLMAPLKIIGSDTFMAYGSRGFFTYTFDGKLQSIVKHANSQYRGFNRIGLGVGMEPLGDGYLYHNGNDGKRMPNGTEDYSQLMPLIFLYPSIGETTPVLHFSGIQYFFQGQLFFQRCLGSCFYHNGWQNCCGFRFRADSIRL</sequence>
<reference evidence="2" key="1">
    <citation type="journal article" date="2019" name="Int. J. Syst. Evol. Microbiol.">
        <title>The Global Catalogue of Microorganisms (GCM) 10K type strain sequencing project: providing services to taxonomists for standard genome sequencing and annotation.</title>
        <authorList>
            <consortium name="The Broad Institute Genomics Platform"/>
            <consortium name="The Broad Institute Genome Sequencing Center for Infectious Disease"/>
            <person name="Wu L."/>
            <person name="Ma J."/>
        </authorList>
    </citation>
    <scope>NUCLEOTIDE SEQUENCE [LARGE SCALE GENOMIC DNA]</scope>
    <source>
        <strain evidence="2">CGMCC 4.7466</strain>
    </source>
</reference>
<dbReference type="RefSeq" id="WP_377064900.1">
    <property type="nucleotide sequence ID" value="NZ_JBHSJJ010000006.1"/>
</dbReference>
<dbReference type="EMBL" id="JBHSJJ010000006">
    <property type="protein sequence ID" value="MFC4872475.1"/>
    <property type="molecule type" value="Genomic_DNA"/>
</dbReference>
<evidence type="ECO:0000313" key="1">
    <source>
        <dbReference type="EMBL" id="MFC4872475.1"/>
    </source>
</evidence>
<dbReference type="Proteomes" id="UP001595818">
    <property type="component" value="Unassembled WGS sequence"/>
</dbReference>
<protein>
    <submittedName>
        <fullName evidence="1">Uncharacterized protein</fullName>
    </submittedName>
</protein>
<accession>A0ABV9T172</accession>
<proteinExistence type="predicted"/>
<name>A0ABV9T172_9BACT</name>
<organism evidence="1 2">
    <name type="scientific">Negadavirga shengliensis</name>
    <dbReference type="NCBI Taxonomy" id="1389218"/>
    <lineage>
        <taxon>Bacteria</taxon>
        <taxon>Pseudomonadati</taxon>
        <taxon>Bacteroidota</taxon>
        <taxon>Cytophagia</taxon>
        <taxon>Cytophagales</taxon>
        <taxon>Cyclobacteriaceae</taxon>
        <taxon>Negadavirga</taxon>
    </lineage>
</organism>
<comment type="caution">
    <text evidence="1">The sequence shown here is derived from an EMBL/GenBank/DDBJ whole genome shotgun (WGS) entry which is preliminary data.</text>
</comment>
<keyword evidence="2" id="KW-1185">Reference proteome</keyword>
<gene>
    <name evidence="1" type="ORF">ACFPFU_12320</name>
</gene>
<evidence type="ECO:0000313" key="2">
    <source>
        <dbReference type="Proteomes" id="UP001595818"/>
    </source>
</evidence>